<comment type="caution">
    <text evidence="2">The sequence shown here is derived from an EMBL/GenBank/DDBJ whole genome shotgun (WGS) entry which is preliminary data.</text>
</comment>
<gene>
    <name evidence="2" type="ORF">ACFQBQ_03525</name>
</gene>
<organism evidence="2 3">
    <name type="scientific">Granulicella cerasi</name>
    <dbReference type="NCBI Taxonomy" id="741063"/>
    <lineage>
        <taxon>Bacteria</taxon>
        <taxon>Pseudomonadati</taxon>
        <taxon>Acidobacteriota</taxon>
        <taxon>Terriglobia</taxon>
        <taxon>Terriglobales</taxon>
        <taxon>Acidobacteriaceae</taxon>
        <taxon>Granulicella</taxon>
    </lineage>
</organism>
<keyword evidence="3" id="KW-1185">Reference proteome</keyword>
<dbReference type="InterPro" id="IPR054203">
    <property type="entry name" value="DUF6908"/>
</dbReference>
<dbReference type="RefSeq" id="WP_263372767.1">
    <property type="nucleotide sequence ID" value="NZ_JAGSYD010000006.1"/>
</dbReference>
<evidence type="ECO:0000259" key="1">
    <source>
        <dbReference type="Pfam" id="PF21849"/>
    </source>
</evidence>
<protein>
    <submittedName>
        <fullName evidence="2">DUF6908 domain-containing protein</fullName>
    </submittedName>
</protein>
<name>A0ABW1Z8E1_9BACT</name>
<evidence type="ECO:0000313" key="2">
    <source>
        <dbReference type="EMBL" id="MFC6644675.1"/>
    </source>
</evidence>
<dbReference type="EMBL" id="JBHSWI010000001">
    <property type="protein sequence ID" value="MFC6644675.1"/>
    <property type="molecule type" value="Genomic_DNA"/>
</dbReference>
<sequence length="137" mass="15456">MKTILSILKRAGGWRPSLHVRIENPPYLPLVIEAVDESGPLGLPALSVAHYGEQNGDAMRDPEMCFELGYAGGAHLIPYYWRNDYVAVEQVSRAIVRDHYVALLELGKQHERFAATWDNNLRLQGYEEAFTDKCILG</sequence>
<proteinExistence type="predicted"/>
<dbReference type="Pfam" id="PF21849">
    <property type="entry name" value="DUF6908"/>
    <property type="match status" value="1"/>
</dbReference>
<reference evidence="3" key="1">
    <citation type="journal article" date="2019" name="Int. J. Syst. Evol. Microbiol.">
        <title>The Global Catalogue of Microorganisms (GCM) 10K type strain sequencing project: providing services to taxonomists for standard genome sequencing and annotation.</title>
        <authorList>
            <consortium name="The Broad Institute Genomics Platform"/>
            <consortium name="The Broad Institute Genome Sequencing Center for Infectious Disease"/>
            <person name="Wu L."/>
            <person name="Ma J."/>
        </authorList>
    </citation>
    <scope>NUCLEOTIDE SEQUENCE [LARGE SCALE GENOMIC DNA]</scope>
    <source>
        <strain evidence="3">CGMCC 1.16026</strain>
    </source>
</reference>
<accession>A0ABW1Z8E1</accession>
<evidence type="ECO:0000313" key="3">
    <source>
        <dbReference type="Proteomes" id="UP001596391"/>
    </source>
</evidence>
<dbReference type="Proteomes" id="UP001596391">
    <property type="component" value="Unassembled WGS sequence"/>
</dbReference>
<feature type="domain" description="DUF6908" evidence="1">
    <location>
        <begin position="2"/>
        <end position="126"/>
    </location>
</feature>